<dbReference type="EMBL" id="CAJNJA010044308">
    <property type="protein sequence ID" value="CAE7800943.1"/>
    <property type="molecule type" value="Genomic_DNA"/>
</dbReference>
<evidence type="ECO:0000256" key="5">
    <source>
        <dbReference type="ARBA" id="ARBA00022989"/>
    </source>
</evidence>
<feature type="domain" description="BTB" evidence="9">
    <location>
        <begin position="31"/>
        <end position="98"/>
    </location>
</feature>
<reference evidence="11" key="1">
    <citation type="submission" date="2021-02" db="EMBL/GenBank/DDBJ databases">
        <authorList>
            <person name="Dougan E. K."/>
            <person name="Rhodes N."/>
            <person name="Thang M."/>
            <person name="Chan C."/>
        </authorList>
    </citation>
    <scope>NUCLEOTIDE SEQUENCE</scope>
</reference>
<dbReference type="Pfam" id="PF00651">
    <property type="entry name" value="BTB"/>
    <property type="match status" value="1"/>
</dbReference>
<dbReference type="CDD" id="cd05819">
    <property type="entry name" value="NHL"/>
    <property type="match status" value="1"/>
</dbReference>
<dbReference type="OrthoDB" id="6612291at2759"/>
<dbReference type="InterPro" id="IPR000210">
    <property type="entry name" value="BTB/POZ_dom"/>
</dbReference>
<dbReference type="Pfam" id="PF00083">
    <property type="entry name" value="Sugar_tr"/>
    <property type="match status" value="1"/>
</dbReference>
<dbReference type="PROSITE" id="PS50097">
    <property type="entry name" value="BTB"/>
    <property type="match status" value="1"/>
</dbReference>
<dbReference type="InterPro" id="IPR036259">
    <property type="entry name" value="MFS_trans_sf"/>
</dbReference>
<keyword evidence="3" id="KW-0813">Transport</keyword>
<accession>A0A812YX32</accession>
<dbReference type="InterPro" id="IPR005828">
    <property type="entry name" value="MFS_sugar_transport-like"/>
</dbReference>
<evidence type="ECO:0000256" key="3">
    <source>
        <dbReference type="ARBA" id="ARBA00022448"/>
    </source>
</evidence>
<name>A0A812YX32_9DINO</name>
<feature type="compositionally biased region" description="Basic and acidic residues" evidence="7">
    <location>
        <begin position="1175"/>
        <end position="1186"/>
    </location>
</feature>
<dbReference type="SMART" id="SM00225">
    <property type="entry name" value="BTB"/>
    <property type="match status" value="1"/>
</dbReference>
<dbReference type="Gene3D" id="3.30.710.10">
    <property type="entry name" value="Potassium Channel Kv1.1, Chain A"/>
    <property type="match status" value="1"/>
</dbReference>
<dbReference type="InterPro" id="IPR011042">
    <property type="entry name" value="6-blade_b-propeller_TolB-like"/>
</dbReference>
<keyword evidence="12" id="KW-1185">Reference proteome</keyword>
<dbReference type="GO" id="GO:0016020">
    <property type="term" value="C:membrane"/>
    <property type="evidence" value="ECO:0007669"/>
    <property type="project" value="UniProtKB-SubCell"/>
</dbReference>
<keyword evidence="6 8" id="KW-0472">Membrane</keyword>
<feature type="transmembrane region" description="Helical" evidence="8">
    <location>
        <begin position="767"/>
        <end position="787"/>
    </location>
</feature>
<evidence type="ECO:0000256" key="4">
    <source>
        <dbReference type="ARBA" id="ARBA00022692"/>
    </source>
</evidence>
<dbReference type="PANTHER" id="PTHR48023:SF4">
    <property type="entry name" value="D-XYLOSE-PROTON SYMPORTER-LIKE 2"/>
    <property type="match status" value="1"/>
</dbReference>
<dbReference type="SMART" id="SM00875">
    <property type="entry name" value="BACK"/>
    <property type="match status" value="1"/>
</dbReference>
<dbReference type="SUPFAM" id="SSF101898">
    <property type="entry name" value="NHL repeat"/>
    <property type="match status" value="1"/>
</dbReference>
<dbReference type="AlphaFoldDB" id="A0A812YX32"/>
<evidence type="ECO:0000256" key="6">
    <source>
        <dbReference type="ARBA" id="ARBA00023136"/>
    </source>
</evidence>
<keyword evidence="5 8" id="KW-1133">Transmembrane helix</keyword>
<sequence>MLKHDIRAVSKSIATRLALWDRLPHYAEHFCDVSLRSTDGRIFKAHRLVLSMASDPLFAMLSGSFAEGQQSEVPFDYSGEALNAFLEFLYRGTFCVKKAILPELLRLVHQWEVQPLQAALNDLLVKHMTPELCSSLIVDCEVLLVDKLDEMLEGYVLENFGSCVRTEQFGSWPLHRMIGILRSDDLVAEHEEEVLAAVMHWHRSGPGRDDATAALLQMVRFPLLSVAALQGLGSREGLTGLPGVVMSRLAAAALKVHQGCPQSDCQRWDRPDSHDEQASFMKTVKLRNAYPYWWADFGCSLRGGGVVAERSGIETEGELEPWAVHIHDQSLYIIDGREPCCVLQVLSNVRSCGNSFFQGDLVAADLLSGLYSSLKGSVLELSESLRCVIDNPKDEAVAHAQAEPVRVRPILPREVPRSLAFCFPQGLPTRLVAELETQIHLATSPHVLFPSLFNFASGFDGGVTSFAVLQLTDPTLVGGLLMPLSAWDIGAVVSSRVCGALCGSMLLLCTSKEPSSRDILVWTAVGLTAISLGTFFVADRNTLLALRFLSGLTEGLSSPAKAAYVVETVEAELRGPSNGSRWAAFALGSCAGVAAGAVLQPIAGAWQLMFGAVAVPSVIAGIGMASLPHSPRWLVHGSDAASAERRSLALESLQTLRPCIDPNERQLELQKELDIICQGMRGDKEEPVPLNVRELFQHPATEINALLTCFKQANGTVCLTTYLAPVMAAMGFQNHLTTLGVVLMTVRSVATPMGIVLMDRLGRRGSLLLGCLGSSVSMSTLLLSHILGSHASTGLMTLSFTSLAASAAIFELCWAPTSFQLTTELYPQRLRQHGLALSHVFNYAVKALEMQVFPMALALAGLTPVFTVFAVVNAAGSLVVYHTVPETCGRSLEEWPLGCNCGHVVVGSGSTLNGVNDFSDIIDIAIDAAGDLYVLDGQHGRIVRIRDGVGEVVGAGKLCLDVGTRALYIGADGSIYFIDENGSRVQRYFDGQTTSVAGRPESGSEASQLEDAEDIFVTREGVLYVSDSGNNRIQKWTPGATEGVTVAGGNGKGSRLDQLQHPVGLHITEDSTIYIADYQNHRIMKWREGWQHGLVVAGGQGNGDELYQAPQRVNRMGSSLLSLMITDQSRAGFLFASFVNCRELRVFWLRGSRQESSPTHMQTVRVRPQQGNRRQARERNECGCSA</sequence>
<comment type="similarity">
    <text evidence="2">Belongs to the major facilitator superfamily. Sugar transporter (TC 2.A.1.1) family.</text>
</comment>
<feature type="transmembrane region" description="Helical" evidence="8">
    <location>
        <begin position="582"/>
        <end position="602"/>
    </location>
</feature>
<evidence type="ECO:0000256" key="2">
    <source>
        <dbReference type="ARBA" id="ARBA00010992"/>
    </source>
</evidence>
<dbReference type="InterPro" id="IPR011705">
    <property type="entry name" value="BACK"/>
</dbReference>
<dbReference type="GO" id="GO:1904659">
    <property type="term" value="P:D-glucose transmembrane transport"/>
    <property type="evidence" value="ECO:0007669"/>
    <property type="project" value="TreeGrafter"/>
</dbReference>
<dbReference type="CDD" id="cd18186">
    <property type="entry name" value="BTB_POZ_ZBTB_KLHL-like"/>
    <property type="match status" value="1"/>
</dbReference>
<keyword evidence="4 8" id="KW-0812">Transmembrane</keyword>
<evidence type="ECO:0000256" key="8">
    <source>
        <dbReference type="SAM" id="Phobius"/>
    </source>
</evidence>
<protein>
    <submittedName>
        <fullName evidence="11">Uncharacterized protein</fullName>
    </submittedName>
</protein>
<dbReference type="PROSITE" id="PS50850">
    <property type="entry name" value="MFS"/>
    <property type="match status" value="1"/>
</dbReference>
<dbReference type="InterPro" id="IPR005829">
    <property type="entry name" value="Sugar_transporter_CS"/>
</dbReference>
<feature type="transmembrane region" description="Helical" evidence="8">
    <location>
        <begin position="793"/>
        <end position="814"/>
    </location>
</feature>
<organism evidence="11 12">
    <name type="scientific">Symbiodinium necroappetens</name>
    <dbReference type="NCBI Taxonomy" id="1628268"/>
    <lineage>
        <taxon>Eukaryota</taxon>
        <taxon>Sar</taxon>
        <taxon>Alveolata</taxon>
        <taxon>Dinophyceae</taxon>
        <taxon>Suessiales</taxon>
        <taxon>Symbiodiniaceae</taxon>
        <taxon>Symbiodinium</taxon>
    </lineage>
</organism>
<dbReference type="InterPro" id="IPR020846">
    <property type="entry name" value="MFS_dom"/>
</dbReference>
<feature type="transmembrane region" description="Helical" evidence="8">
    <location>
        <begin position="608"/>
        <end position="627"/>
    </location>
</feature>
<dbReference type="GO" id="GO:0022857">
    <property type="term" value="F:transmembrane transporter activity"/>
    <property type="evidence" value="ECO:0007669"/>
    <property type="project" value="InterPro"/>
</dbReference>
<dbReference type="Gene3D" id="1.20.1250.20">
    <property type="entry name" value="MFS general substrate transporter like domains"/>
    <property type="match status" value="1"/>
</dbReference>
<dbReference type="Gene3D" id="1.25.40.420">
    <property type="match status" value="1"/>
</dbReference>
<dbReference type="PROSITE" id="PS00217">
    <property type="entry name" value="SUGAR_TRANSPORT_2"/>
    <property type="match status" value="1"/>
</dbReference>
<dbReference type="Gene3D" id="2.120.10.30">
    <property type="entry name" value="TolB, C-terminal domain"/>
    <property type="match status" value="1"/>
</dbReference>
<dbReference type="InterPro" id="IPR050820">
    <property type="entry name" value="MFS_Sugar_Transporter"/>
</dbReference>
<dbReference type="SUPFAM" id="SSF54695">
    <property type="entry name" value="POZ domain"/>
    <property type="match status" value="1"/>
</dbReference>
<evidence type="ECO:0000256" key="7">
    <source>
        <dbReference type="SAM" id="MobiDB-lite"/>
    </source>
</evidence>
<proteinExistence type="inferred from homology"/>
<evidence type="ECO:0000259" key="9">
    <source>
        <dbReference type="PROSITE" id="PS50097"/>
    </source>
</evidence>
<dbReference type="Pfam" id="PF07707">
    <property type="entry name" value="BACK"/>
    <property type="match status" value="1"/>
</dbReference>
<comment type="subcellular location">
    <subcellularLocation>
        <location evidence="1">Membrane</location>
        <topology evidence="1">Multi-pass membrane protein</topology>
    </subcellularLocation>
</comment>
<evidence type="ECO:0000256" key="1">
    <source>
        <dbReference type="ARBA" id="ARBA00004141"/>
    </source>
</evidence>
<evidence type="ECO:0000259" key="10">
    <source>
        <dbReference type="PROSITE" id="PS50850"/>
    </source>
</evidence>
<dbReference type="Proteomes" id="UP000601435">
    <property type="component" value="Unassembled WGS sequence"/>
</dbReference>
<evidence type="ECO:0000313" key="12">
    <source>
        <dbReference type="Proteomes" id="UP000601435"/>
    </source>
</evidence>
<gene>
    <name evidence="11" type="ORF">SNEC2469_LOCUS23626</name>
</gene>
<dbReference type="PANTHER" id="PTHR48023">
    <property type="entry name" value="D-XYLOSE-PROTON SYMPORTER-LIKE 2"/>
    <property type="match status" value="1"/>
</dbReference>
<feature type="domain" description="Major facilitator superfamily (MFS) profile" evidence="10">
    <location>
        <begin position="446"/>
        <end position="888"/>
    </location>
</feature>
<evidence type="ECO:0000313" key="11">
    <source>
        <dbReference type="EMBL" id="CAE7800943.1"/>
    </source>
</evidence>
<feature type="transmembrane region" description="Helical" evidence="8">
    <location>
        <begin position="856"/>
        <end position="881"/>
    </location>
</feature>
<feature type="transmembrane region" description="Helical" evidence="8">
    <location>
        <begin position="519"/>
        <end position="538"/>
    </location>
</feature>
<dbReference type="PROSITE" id="PS00216">
    <property type="entry name" value="SUGAR_TRANSPORT_1"/>
    <property type="match status" value="1"/>
</dbReference>
<dbReference type="InterPro" id="IPR011333">
    <property type="entry name" value="SKP1/BTB/POZ_sf"/>
</dbReference>
<feature type="region of interest" description="Disordered" evidence="7">
    <location>
        <begin position="1158"/>
        <end position="1186"/>
    </location>
</feature>
<dbReference type="SUPFAM" id="SSF103473">
    <property type="entry name" value="MFS general substrate transporter"/>
    <property type="match status" value="1"/>
</dbReference>
<comment type="caution">
    <text evidence="11">The sequence shown here is derived from an EMBL/GenBank/DDBJ whole genome shotgun (WGS) entry which is preliminary data.</text>
</comment>